<proteinExistence type="inferred from homology"/>
<reference evidence="3" key="1">
    <citation type="submission" date="2021-04" db="EMBL/GenBank/DDBJ databases">
        <title>Draft genome sequence data of methanotrophic Methylovulum sp. strain S1L and Methylomonas sp. strain S2AM isolated from boreal lake water columns.</title>
        <authorList>
            <person name="Rissanen A.J."/>
            <person name="Mangayil R."/>
            <person name="Svenning M.M."/>
            <person name="Khanongnuch R."/>
        </authorList>
    </citation>
    <scope>NUCLEOTIDE SEQUENCE</scope>
    <source>
        <strain evidence="3">S2AM</strain>
    </source>
</reference>
<gene>
    <name evidence="3" type="ORF">KEF85_02815</name>
</gene>
<keyword evidence="2" id="KW-0472">Membrane</keyword>
<dbReference type="Gene3D" id="1.20.1600.10">
    <property type="entry name" value="Outer membrane efflux proteins (OEP)"/>
    <property type="match status" value="1"/>
</dbReference>
<dbReference type="AlphaFoldDB" id="A0A975R9H4"/>
<dbReference type="Gene3D" id="2.20.200.10">
    <property type="entry name" value="Outer membrane efflux proteins (OEP)"/>
    <property type="match status" value="1"/>
</dbReference>
<sequence length="484" mass="52962">MSVITTKPITGISGSRPLSLSLSILFSSLLLNACAVGPDYKQPENHLPDSFANSNHAEFSSTDTALDWWKLFNDNQLTELINQTTQHNYEIKAARANLAEARALYLEAGLNLLPQISSHANYTETTRSSSALNNRSYVPRGLELYNTGFDAFWEVDFFGRVRRNVEATKDDTDQLDAGLRDVVVSLIAETARNYFELRGLQRQLEVAERNAQNQAETLSLTKVKLDNGRGTELDTSRALAQLETTRATIPDLKTAIARNIHRLSVLCGEIPTALSDKLAPPMPLPKAPDHIQIGNPAQLLQRRPDIRSAERALAAATARIGVATADLFPRVTFVGALSLESNSLGNMTGPGTNTDTFGPKISWAFLDMGRVYARIKAADARAESSLAQYQQTVLSALEETENALVNYNQARIRRSSLAIAAQASEKANQLAHLRYQAGITDFLTVLDTELRLLQDQSELAQSETSTATALTAVYKALGGGWSEN</sequence>
<evidence type="ECO:0000313" key="4">
    <source>
        <dbReference type="Proteomes" id="UP000676649"/>
    </source>
</evidence>
<dbReference type="SUPFAM" id="SSF56954">
    <property type="entry name" value="Outer membrane efflux proteins (OEP)"/>
    <property type="match status" value="1"/>
</dbReference>
<keyword evidence="2" id="KW-0564">Palmitate</keyword>
<keyword evidence="2" id="KW-0812">Transmembrane</keyword>
<comment type="subcellular location">
    <subcellularLocation>
        <location evidence="2">Cell outer membrane</location>
        <topology evidence="2">Lipid-anchor</topology>
    </subcellularLocation>
</comment>
<comment type="similarity">
    <text evidence="1 2">Belongs to the outer membrane factor (OMF) (TC 1.B.17) family.</text>
</comment>
<feature type="chain" id="PRO_5038159857" evidence="2">
    <location>
        <begin position="34"/>
        <end position="484"/>
    </location>
</feature>
<organism evidence="3 4">
    <name type="scientific">Methylomonas paludis</name>
    <dbReference type="NCBI Taxonomy" id="1173101"/>
    <lineage>
        <taxon>Bacteria</taxon>
        <taxon>Pseudomonadati</taxon>
        <taxon>Pseudomonadota</taxon>
        <taxon>Gammaproteobacteria</taxon>
        <taxon>Methylococcales</taxon>
        <taxon>Methylococcaceae</taxon>
        <taxon>Methylomonas</taxon>
    </lineage>
</organism>
<dbReference type="KEGG" id="mpad:KEF85_02815"/>
<accession>A0A975R9H4</accession>
<keyword evidence="2" id="KW-1134">Transmembrane beta strand</keyword>
<dbReference type="RefSeq" id="WP_215583220.1">
    <property type="nucleotide sequence ID" value="NZ_CP073754.1"/>
</dbReference>
<dbReference type="PANTHER" id="PTHR30203:SF25">
    <property type="entry name" value="OUTER MEMBRANE PROTEIN-RELATED"/>
    <property type="match status" value="1"/>
</dbReference>
<dbReference type="NCBIfam" id="TIGR01845">
    <property type="entry name" value="outer_NodT"/>
    <property type="match status" value="1"/>
</dbReference>
<dbReference type="GO" id="GO:0015562">
    <property type="term" value="F:efflux transmembrane transporter activity"/>
    <property type="evidence" value="ECO:0007669"/>
    <property type="project" value="InterPro"/>
</dbReference>
<name>A0A975R9H4_9GAMM</name>
<evidence type="ECO:0000313" key="3">
    <source>
        <dbReference type="EMBL" id="QWF71435.1"/>
    </source>
</evidence>
<dbReference type="Pfam" id="PF02321">
    <property type="entry name" value="OEP"/>
    <property type="match status" value="2"/>
</dbReference>
<dbReference type="InterPro" id="IPR003423">
    <property type="entry name" value="OMP_efflux"/>
</dbReference>
<dbReference type="PANTHER" id="PTHR30203">
    <property type="entry name" value="OUTER MEMBRANE CATION EFFLUX PROTEIN"/>
    <property type="match status" value="1"/>
</dbReference>
<keyword evidence="4" id="KW-1185">Reference proteome</keyword>
<dbReference type="InterPro" id="IPR010131">
    <property type="entry name" value="MdtP/NodT-like"/>
</dbReference>
<dbReference type="Proteomes" id="UP000676649">
    <property type="component" value="Chromosome"/>
</dbReference>
<dbReference type="GO" id="GO:0009279">
    <property type="term" value="C:cell outer membrane"/>
    <property type="evidence" value="ECO:0007669"/>
    <property type="project" value="UniProtKB-SubCell"/>
</dbReference>
<keyword evidence="2" id="KW-0449">Lipoprotein</keyword>
<feature type="signal peptide" evidence="2">
    <location>
        <begin position="1"/>
        <end position="33"/>
    </location>
</feature>
<protein>
    <submittedName>
        <fullName evidence="3">Efflux transporter outer membrane subunit</fullName>
    </submittedName>
</protein>
<evidence type="ECO:0000256" key="1">
    <source>
        <dbReference type="ARBA" id="ARBA00007613"/>
    </source>
</evidence>
<keyword evidence="2" id="KW-0732">Signal</keyword>
<dbReference type="EMBL" id="CP073754">
    <property type="protein sequence ID" value="QWF71435.1"/>
    <property type="molecule type" value="Genomic_DNA"/>
</dbReference>
<evidence type="ECO:0000256" key="2">
    <source>
        <dbReference type="RuleBase" id="RU362097"/>
    </source>
</evidence>